<evidence type="ECO:0000313" key="2">
    <source>
        <dbReference type="EMBL" id="OKH51225.1"/>
    </source>
</evidence>
<dbReference type="STRING" id="549789.NIES30_01555"/>
<comment type="caution">
    <text evidence="2">The sequence shown here is derived from an EMBL/GenBank/DDBJ whole genome shotgun (WGS) entry which is preliminary data.</text>
</comment>
<sequence length="656" mass="73128">MPVSTTALQAVRQRDRACLEAHNPYERLQALHEIWPIVAEKYGDTVALNDPHYKPAANLTYRQMAEAIRTFASGLQALGVENRAHVALFADNSHRWFIADQGIMTAGGMNAVRSATAETEELAYIAEHSESTVLVVETLALLTRLRDRIETLPISLVILLSDEAPPEGDRLKILNFGQLMALGSERPYTPVPIKPEDLATLIYTSGTTGQPKGVMLSHRNLLHQINTLEAVVQPQPGDRVVGILPSWHSFERTAEYFLFSRGCTQTYSSIRHLKADLKATKPQYMVGVPRLWESIYEGAQKQFREQSPGKQKLIFTFFGLSQRYVENLWRYQDMKIDEPDLPSPKRLSSGLVALALWPLHQLGKKLVYGKVSEATGGQVKQLISGGGSLARHIDIFFEIIGVQLIVGYGLTETAPVLSARRPWRNLRGAAGQPIPFTEIKVVDLETRQELPQGGQGLVLARGPQIMEGYYRNPEATQKAIDPEGWFDTGDLGWISRDGNVVLTGRAKDTIVLTNGENIEPQPIEDACIRSKYIDQIMLVGQDQRSLGALIVPNLEALQAWAATHSLFVAVPGDDTPAPADCTAITLDDERVQRLFRDELGREVKDRPGYRPDDRVGPFRLVLEPFSIDNGLLTQTLKVRRPVVTTRYRDMIDAMFV</sequence>
<dbReference type="GO" id="GO:0008922">
    <property type="term" value="F:long-chain fatty acid [acyl-carrier-protein] ligase activity"/>
    <property type="evidence" value="ECO:0007669"/>
    <property type="project" value="TreeGrafter"/>
</dbReference>
<dbReference type="InterPro" id="IPR020459">
    <property type="entry name" value="AMP-binding"/>
</dbReference>
<dbReference type="InterPro" id="IPR052987">
    <property type="entry name" value="Chloroplast_AMP-bd_Enzymes"/>
</dbReference>
<dbReference type="PANTHER" id="PTHR43813:SF1">
    <property type="entry name" value="ACYL-ACTIVATING ENZYME 16, CHLOROPLASTIC-RELATED"/>
    <property type="match status" value="1"/>
</dbReference>
<name>A0A1U7JBV2_9CYAN</name>
<dbReference type="Proteomes" id="UP000185557">
    <property type="component" value="Unassembled WGS sequence"/>
</dbReference>
<keyword evidence="2" id="KW-0436">Ligase</keyword>
<feature type="domain" description="AMP-dependent synthetase/ligase" evidence="1">
    <location>
        <begin position="39"/>
        <end position="470"/>
    </location>
</feature>
<dbReference type="CDD" id="cd17640">
    <property type="entry name" value="LC_FACS_like"/>
    <property type="match status" value="1"/>
</dbReference>
<dbReference type="Pfam" id="PF23562">
    <property type="entry name" value="AMP-binding_C_3"/>
    <property type="match status" value="1"/>
</dbReference>
<evidence type="ECO:0000259" key="1">
    <source>
        <dbReference type="Pfam" id="PF00501"/>
    </source>
</evidence>
<dbReference type="InterPro" id="IPR042099">
    <property type="entry name" value="ANL_N_sf"/>
</dbReference>
<reference evidence="2 3" key="1">
    <citation type="submission" date="2016-11" db="EMBL/GenBank/DDBJ databases">
        <title>Draft Genome Sequences of Nine Cyanobacterial Strains from Diverse Habitats.</title>
        <authorList>
            <person name="Zhu T."/>
            <person name="Hou S."/>
            <person name="Lu X."/>
            <person name="Hess W.R."/>
        </authorList>
    </citation>
    <scope>NUCLEOTIDE SEQUENCE [LARGE SCALE GENOMIC DNA]</scope>
    <source>
        <strain evidence="2 3">NIES-30</strain>
    </source>
</reference>
<protein>
    <submittedName>
        <fullName evidence="2">Long-chain fatty acid--CoA ligase</fullName>
    </submittedName>
</protein>
<dbReference type="InterPro" id="IPR000873">
    <property type="entry name" value="AMP-dep_synth/lig_dom"/>
</dbReference>
<dbReference type="PRINTS" id="PR00154">
    <property type="entry name" value="AMPBINDING"/>
</dbReference>
<dbReference type="RefSeq" id="WP_073607030.1">
    <property type="nucleotide sequence ID" value="NZ_MRCG01000001.1"/>
</dbReference>
<dbReference type="Pfam" id="PF00501">
    <property type="entry name" value="AMP-binding"/>
    <property type="match status" value="1"/>
</dbReference>
<dbReference type="EMBL" id="MRCG01000001">
    <property type="protein sequence ID" value="OKH51225.1"/>
    <property type="molecule type" value="Genomic_DNA"/>
</dbReference>
<dbReference type="Gene3D" id="3.40.50.12780">
    <property type="entry name" value="N-terminal domain of ligase-like"/>
    <property type="match status" value="2"/>
</dbReference>
<dbReference type="SUPFAM" id="SSF56801">
    <property type="entry name" value="Acetyl-CoA synthetase-like"/>
    <property type="match status" value="1"/>
</dbReference>
<dbReference type="PANTHER" id="PTHR43813">
    <property type="entry name" value="ACYL-ACTIVATING ENZYME 16, CHLOROPLASTIC-RELATED"/>
    <property type="match status" value="1"/>
</dbReference>
<dbReference type="InterPro" id="IPR020845">
    <property type="entry name" value="AMP-binding_CS"/>
</dbReference>
<evidence type="ECO:0000313" key="3">
    <source>
        <dbReference type="Proteomes" id="UP000185557"/>
    </source>
</evidence>
<gene>
    <name evidence="2" type="ORF">NIES30_01555</name>
</gene>
<dbReference type="AlphaFoldDB" id="A0A1U7JBV2"/>
<dbReference type="GO" id="GO:0030497">
    <property type="term" value="P:fatty acid elongation"/>
    <property type="evidence" value="ECO:0007669"/>
    <property type="project" value="TreeGrafter"/>
</dbReference>
<organism evidence="2 3">
    <name type="scientific">Phormidium tenue NIES-30</name>
    <dbReference type="NCBI Taxonomy" id="549789"/>
    <lineage>
        <taxon>Bacteria</taxon>
        <taxon>Bacillati</taxon>
        <taxon>Cyanobacteriota</taxon>
        <taxon>Cyanophyceae</taxon>
        <taxon>Oscillatoriophycideae</taxon>
        <taxon>Oscillatoriales</taxon>
        <taxon>Oscillatoriaceae</taxon>
        <taxon>Phormidium</taxon>
    </lineage>
</organism>
<keyword evidence="3" id="KW-1185">Reference proteome</keyword>
<dbReference type="OrthoDB" id="9778383at2"/>
<dbReference type="PROSITE" id="PS00455">
    <property type="entry name" value="AMP_BINDING"/>
    <property type="match status" value="1"/>
</dbReference>
<proteinExistence type="predicted"/>
<accession>A0A1U7JBV2</accession>